<keyword evidence="2" id="KW-1003">Cell membrane</keyword>
<proteinExistence type="inferred from homology"/>
<dbReference type="CDD" id="cd11386">
    <property type="entry name" value="MCP_signal"/>
    <property type="match status" value="1"/>
</dbReference>
<evidence type="ECO:0000256" key="7">
    <source>
        <dbReference type="ARBA" id="ARBA00023224"/>
    </source>
</evidence>
<dbReference type="Pfam" id="PF02743">
    <property type="entry name" value="dCache_1"/>
    <property type="match status" value="1"/>
</dbReference>
<dbReference type="InterPro" id="IPR029151">
    <property type="entry name" value="Sensor-like_sf"/>
</dbReference>
<dbReference type="Proteomes" id="UP001597262">
    <property type="component" value="Unassembled WGS sequence"/>
</dbReference>
<keyword evidence="14" id="KW-1185">Reference proteome</keyword>
<dbReference type="CDD" id="cd06225">
    <property type="entry name" value="HAMP"/>
    <property type="match status" value="1"/>
</dbReference>
<feature type="domain" description="HAMP" evidence="12">
    <location>
        <begin position="309"/>
        <end position="362"/>
    </location>
</feature>
<evidence type="ECO:0000256" key="2">
    <source>
        <dbReference type="ARBA" id="ARBA00022475"/>
    </source>
</evidence>
<dbReference type="PROSITE" id="PS50885">
    <property type="entry name" value="HAMP"/>
    <property type="match status" value="1"/>
</dbReference>
<feature type="domain" description="Methyl-accepting transducer" evidence="11">
    <location>
        <begin position="367"/>
        <end position="610"/>
    </location>
</feature>
<dbReference type="InterPro" id="IPR004089">
    <property type="entry name" value="MCPsignal_dom"/>
</dbReference>
<keyword evidence="7 9" id="KW-0807">Transducer</keyword>
<name>A0ABW3RX43_9BACL</name>
<dbReference type="Pfam" id="PF00015">
    <property type="entry name" value="MCPsignal"/>
    <property type="match status" value="1"/>
</dbReference>
<dbReference type="Gene3D" id="1.10.287.950">
    <property type="entry name" value="Methyl-accepting chemotaxis protein"/>
    <property type="match status" value="1"/>
</dbReference>
<evidence type="ECO:0000256" key="1">
    <source>
        <dbReference type="ARBA" id="ARBA00004651"/>
    </source>
</evidence>
<gene>
    <name evidence="13" type="ORF">ACFQ3W_11800</name>
</gene>
<protein>
    <submittedName>
        <fullName evidence="13">Methyl-accepting chemotaxis protein</fullName>
    </submittedName>
</protein>
<keyword evidence="5 10" id="KW-1133">Transmembrane helix</keyword>
<evidence type="ECO:0000313" key="14">
    <source>
        <dbReference type="Proteomes" id="UP001597262"/>
    </source>
</evidence>
<dbReference type="PANTHER" id="PTHR32089:SF112">
    <property type="entry name" value="LYSOZYME-LIKE PROTEIN-RELATED"/>
    <property type="match status" value="1"/>
</dbReference>
<dbReference type="SMART" id="SM00283">
    <property type="entry name" value="MA"/>
    <property type="match status" value="1"/>
</dbReference>
<comment type="subcellular location">
    <subcellularLocation>
        <location evidence="1">Cell membrane</location>
        <topology evidence="1">Multi-pass membrane protein</topology>
    </subcellularLocation>
</comment>
<dbReference type="InterPro" id="IPR003660">
    <property type="entry name" value="HAMP_dom"/>
</dbReference>
<dbReference type="EMBL" id="JBHTLM010000007">
    <property type="protein sequence ID" value="MFD1176979.1"/>
    <property type="molecule type" value="Genomic_DNA"/>
</dbReference>
<evidence type="ECO:0000256" key="3">
    <source>
        <dbReference type="ARBA" id="ARBA00022500"/>
    </source>
</evidence>
<dbReference type="CDD" id="cd12914">
    <property type="entry name" value="PDC1_DGC_like"/>
    <property type="match status" value="1"/>
</dbReference>
<dbReference type="CDD" id="cd12912">
    <property type="entry name" value="PDC2_MCP_like"/>
    <property type="match status" value="1"/>
</dbReference>
<dbReference type="Gene3D" id="3.30.450.20">
    <property type="entry name" value="PAS domain"/>
    <property type="match status" value="1"/>
</dbReference>
<dbReference type="PROSITE" id="PS50111">
    <property type="entry name" value="CHEMOTAXIS_TRANSDUC_2"/>
    <property type="match status" value="1"/>
</dbReference>
<keyword evidence="3" id="KW-0145">Chemotaxis</keyword>
<evidence type="ECO:0000256" key="4">
    <source>
        <dbReference type="ARBA" id="ARBA00022692"/>
    </source>
</evidence>
<organism evidence="13 14">
    <name type="scientific">Paenibacillus puldeungensis</name>
    <dbReference type="NCBI Taxonomy" id="696536"/>
    <lineage>
        <taxon>Bacteria</taxon>
        <taxon>Bacillati</taxon>
        <taxon>Bacillota</taxon>
        <taxon>Bacilli</taxon>
        <taxon>Bacillales</taxon>
        <taxon>Paenibacillaceae</taxon>
        <taxon>Paenibacillus</taxon>
    </lineage>
</organism>
<evidence type="ECO:0000256" key="6">
    <source>
        <dbReference type="ARBA" id="ARBA00023136"/>
    </source>
</evidence>
<dbReference type="SUPFAM" id="SSF58104">
    <property type="entry name" value="Methyl-accepting chemotaxis protein (MCP) signaling domain"/>
    <property type="match status" value="1"/>
</dbReference>
<evidence type="ECO:0000259" key="12">
    <source>
        <dbReference type="PROSITE" id="PS50885"/>
    </source>
</evidence>
<dbReference type="RefSeq" id="WP_379319428.1">
    <property type="nucleotide sequence ID" value="NZ_JBHTLM010000007.1"/>
</dbReference>
<keyword evidence="6 10" id="KW-0472">Membrane</keyword>
<dbReference type="PANTHER" id="PTHR32089">
    <property type="entry name" value="METHYL-ACCEPTING CHEMOTAXIS PROTEIN MCPB"/>
    <property type="match status" value="1"/>
</dbReference>
<accession>A0ABW3RX43</accession>
<feature type="transmembrane region" description="Helical" evidence="10">
    <location>
        <begin position="12"/>
        <end position="34"/>
    </location>
</feature>
<dbReference type="SUPFAM" id="SSF103190">
    <property type="entry name" value="Sensory domain-like"/>
    <property type="match status" value="1"/>
</dbReference>
<evidence type="ECO:0000313" key="13">
    <source>
        <dbReference type="EMBL" id="MFD1176979.1"/>
    </source>
</evidence>
<evidence type="ECO:0000256" key="10">
    <source>
        <dbReference type="SAM" id="Phobius"/>
    </source>
</evidence>
<evidence type="ECO:0000256" key="8">
    <source>
        <dbReference type="ARBA" id="ARBA00029447"/>
    </source>
</evidence>
<evidence type="ECO:0000259" key="11">
    <source>
        <dbReference type="PROSITE" id="PS50111"/>
    </source>
</evidence>
<comment type="similarity">
    <text evidence="8">Belongs to the methyl-accepting chemotaxis (MCP) protein family.</text>
</comment>
<comment type="caution">
    <text evidence="13">The sequence shown here is derived from an EMBL/GenBank/DDBJ whole genome shotgun (WGS) entry which is preliminary data.</text>
</comment>
<dbReference type="Pfam" id="PF00672">
    <property type="entry name" value="HAMP"/>
    <property type="match status" value="1"/>
</dbReference>
<sequence>MGKLFKSIRTKITIWFLVVSLVPLIASSVFSYSLSSQKLIENEKESMQSLVSSKAQGMNEWLDRRMAEIQLASVTEILQSASPARITPYLIQIQKQSSVYEDIGFAKPSGIVTASSDEGSTGINLGERLYFQKGMKGEASVSEVLTSLTTGKRIIVMASPVKAGNGKVIGLLYASVNFEALVDAFLTNKQADQNQSTDTEVVLVDENHLLQAVPDQSLIGKSVNEANFDTTLTELLQKGSKESGTGTYSQKGKEYLLAYSPIPKTGYGLYFSVPMTAVLESAKSVQTGSIIVMGIAAILILFLSLYISGTISKPIMGVTEELKRVAKGDLSEFDVKIKRKDEIGALWFNLQKMTSDLRELMHKIFAASQQVAAAAQQISASTEEIASGSTDQAHSAQTINHLVKELSLAIESVAEDAEEASELSNRTEQIAQDGGKVVSDSIEGMTTVNDQMAQLEMDSNQIGDIIEVIDDIAEQTNLLALNAAIEAARAGDQGRGFAVVADEVRKLAERSGEATKQITAIIKGMQNNTGLSVKSVSEAVEKTSRIREAFDNIVQMVNLSAQKVNEIAAASEEQSAQSKEVLLSIESISAASEEAAAASEQTASTTQSLAKIAEDLHESVSFFKLN</sequence>
<keyword evidence="4 10" id="KW-0812">Transmembrane</keyword>
<dbReference type="InterPro" id="IPR033479">
    <property type="entry name" value="dCache_1"/>
</dbReference>
<reference evidence="14" key="1">
    <citation type="journal article" date="2019" name="Int. J. Syst. Evol. Microbiol.">
        <title>The Global Catalogue of Microorganisms (GCM) 10K type strain sequencing project: providing services to taxonomists for standard genome sequencing and annotation.</title>
        <authorList>
            <consortium name="The Broad Institute Genomics Platform"/>
            <consortium name="The Broad Institute Genome Sequencing Center for Infectious Disease"/>
            <person name="Wu L."/>
            <person name="Ma J."/>
        </authorList>
    </citation>
    <scope>NUCLEOTIDE SEQUENCE [LARGE SCALE GENOMIC DNA]</scope>
    <source>
        <strain evidence="14">CCUG 59189</strain>
    </source>
</reference>
<evidence type="ECO:0000256" key="5">
    <source>
        <dbReference type="ARBA" id="ARBA00022989"/>
    </source>
</evidence>
<feature type="transmembrane region" description="Helical" evidence="10">
    <location>
        <begin position="288"/>
        <end position="307"/>
    </location>
</feature>
<evidence type="ECO:0000256" key="9">
    <source>
        <dbReference type="PROSITE-ProRule" id="PRU00284"/>
    </source>
</evidence>